<proteinExistence type="predicted"/>
<evidence type="ECO:0000313" key="3">
    <source>
        <dbReference type="EMBL" id="CAL1159093.1"/>
    </source>
</evidence>
<name>A0A9P1DAY0_9DINO</name>
<evidence type="ECO:0000313" key="2">
    <source>
        <dbReference type="EMBL" id="CAI4005718.1"/>
    </source>
</evidence>
<dbReference type="EMBL" id="CAMXCT030003672">
    <property type="protein sequence ID" value="CAL4793030.1"/>
    <property type="molecule type" value="Genomic_DNA"/>
</dbReference>
<feature type="compositionally biased region" description="Basic residues" evidence="1">
    <location>
        <begin position="55"/>
        <end position="81"/>
    </location>
</feature>
<organism evidence="2">
    <name type="scientific">Cladocopium goreaui</name>
    <dbReference type="NCBI Taxonomy" id="2562237"/>
    <lineage>
        <taxon>Eukaryota</taxon>
        <taxon>Sar</taxon>
        <taxon>Alveolata</taxon>
        <taxon>Dinophyceae</taxon>
        <taxon>Suessiales</taxon>
        <taxon>Symbiodiniaceae</taxon>
        <taxon>Cladocopium</taxon>
    </lineage>
</organism>
<feature type="region of interest" description="Disordered" evidence="1">
    <location>
        <begin position="1"/>
        <end position="93"/>
    </location>
</feature>
<dbReference type="AlphaFoldDB" id="A0A9P1DAY0"/>
<feature type="compositionally biased region" description="Low complexity" evidence="1">
    <location>
        <begin position="20"/>
        <end position="32"/>
    </location>
</feature>
<dbReference type="Proteomes" id="UP001152797">
    <property type="component" value="Unassembled WGS sequence"/>
</dbReference>
<feature type="compositionally biased region" description="Low complexity" evidence="1">
    <location>
        <begin position="44"/>
        <end position="54"/>
    </location>
</feature>
<feature type="compositionally biased region" description="Basic and acidic residues" evidence="1">
    <location>
        <begin position="1"/>
        <end position="15"/>
    </location>
</feature>
<reference evidence="2" key="1">
    <citation type="submission" date="2022-10" db="EMBL/GenBank/DDBJ databases">
        <authorList>
            <person name="Chen Y."/>
            <person name="Dougan E. K."/>
            <person name="Chan C."/>
            <person name="Rhodes N."/>
            <person name="Thang M."/>
        </authorList>
    </citation>
    <scope>NUCLEOTIDE SEQUENCE</scope>
</reference>
<dbReference type="EMBL" id="CAMXCT020003672">
    <property type="protein sequence ID" value="CAL1159093.1"/>
    <property type="molecule type" value="Genomic_DNA"/>
</dbReference>
<accession>A0A9P1DAY0</accession>
<protein>
    <submittedName>
        <fullName evidence="2">Uncharacterized protein</fullName>
    </submittedName>
</protein>
<sequence>MGSMDAGKESNHDKGSVLQAQSNSSRARSASISDRKRGKLDQASNPGRTTSPTSRSRRRARSRRSSRNPDRRRTRTRRRSGSRSSSKSSACKRDELLSSRLAAVQSFNSLGRSGRLWGFNLAKYDGQFKAALKEFLERVSDEHHVEPQTFDTVKDAEGNFQSTLKLTDKACLLLPILGEKAEFEGE</sequence>
<reference evidence="3" key="2">
    <citation type="submission" date="2024-04" db="EMBL/GenBank/DDBJ databases">
        <authorList>
            <person name="Chen Y."/>
            <person name="Shah S."/>
            <person name="Dougan E. K."/>
            <person name="Thang M."/>
            <person name="Chan C."/>
        </authorList>
    </citation>
    <scope>NUCLEOTIDE SEQUENCE [LARGE SCALE GENOMIC DNA]</scope>
</reference>
<evidence type="ECO:0000313" key="4">
    <source>
        <dbReference type="Proteomes" id="UP001152797"/>
    </source>
</evidence>
<gene>
    <name evidence="2" type="ORF">C1SCF055_LOCUS31422</name>
</gene>
<keyword evidence="4" id="KW-1185">Reference proteome</keyword>
<dbReference type="EMBL" id="CAMXCT010003672">
    <property type="protein sequence ID" value="CAI4005718.1"/>
    <property type="molecule type" value="Genomic_DNA"/>
</dbReference>
<evidence type="ECO:0000256" key="1">
    <source>
        <dbReference type="SAM" id="MobiDB-lite"/>
    </source>
</evidence>
<comment type="caution">
    <text evidence="2">The sequence shown here is derived from an EMBL/GenBank/DDBJ whole genome shotgun (WGS) entry which is preliminary data.</text>
</comment>